<dbReference type="AlphaFoldDB" id="A0A2G8JCF3"/>
<dbReference type="Gene3D" id="2.30.29.30">
    <property type="entry name" value="Pleckstrin-homology domain (PH domain)/Phosphotyrosine-binding domain (PTB)"/>
    <property type="match status" value="1"/>
</dbReference>
<organism evidence="1 2">
    <name type="scientific">Stichopus japonicus</name>
    <name type="common">Sea cucumber</name>
    <dbReference type="NCBI Taxonomy" id="307972"/>
    <lineage>
        <taxon>Eukaryota</taxon>
        <taxon>Metazoa</taxon>
        <taxon>Echinodermata</taxon>
        <taxon>Eleutherozoa</taxon>
        <taxon>Echinozoa</taxon>
        <taxon>Holothuroidea</taxon>
        <taxon>Aspidochirotacea</taxon>
        <taxon>Aspidochirotida</taxon>
        <taxon>Stichopodidae</taxon>
        <taxon>Apostichopus</taxon>
    </lineage>
</organism>
<gene>
    <name evidence="1" type="ORF">BSL78_29758</name>
</gene>
<dbReference type="SUPFAM" id="SSF50729">
    <property type="entry name" value="PH domain-like"/>
    <property type="match status" value="1"/>
</dbReference>
<dbReference type="InterPro" id="IPR051133">
    <property type="entry name" value="Adapter_Engulfment-Domain"/>
</dbReference>
<reference evidence="1 2" key="1">
    <citation type="journal article" date="2017" name="PLoS Biol.">
        <title>The sea cucumber genome provides insights into morphological evolution and visceral regeneration.</title>
        <authorList>
            <person name="Zhang X."/>
            <person name="Sun L."/>
            <person name="Yuan J."/>
            <person name="Sun Y."/>
            <person name="Gao Y."/>
            <person name="Zhang L."/>
            <person name="Li S."/>
            <person name="Dai H."/>
            <person name="Hamel J.F."/>
            <person name="Liu C."/>
            <person name="Yu Y."/>
            <person name="Liu S."/>
            <person name="Lin W."/>
            <person name="Guo K."/>
            <person name="Jin S."/>
            <person name="Xu P."/>
            <person name="Storey K.B."/>
            <person name="Huan P."/>
            <person name="Zhang T."/>
            <person name="Zhou Y."/>
            <person name="Zhang J."/>
            <person name="Lin C."/>
            <person name="Li X."/>
            <person name="Xing L."/>
            <person name="Huo D."/>
            <person name="Sun M."/>
            <person name="Wang L."/>
            <person name="Mercier A."/>
            <person name="Li F."/>
            <person name="Yang H."/>
            <person name="Xiang J."/>
        </authorList>
    </citation>
    <scope>NUCLEOTIDE SEQUENCE [LARGE SCALE GENOMIC DNA]</scope>
    <source>
        <strain evidence="1">Shaxun</strain>
        <tissue evidence="1">Muscle</tissue>
    </source>
</reference>
<dbReference type="PANTHER" id="PTHR11232">
    <property type="entry name" value="PHOSPHOTYROSINE INTERACTION DOMAIN-CONTAINING FAMILY MEMBER"/>
    <property type="match status" value="1"/>
</dbReference>
<accession>A0A2G8JCF3</accession>
<dbReference type="STRING" id="307972.A0A2G8JCF3"/>
<proteinExistence type="predicted"/>
<feature type="non-terminal residue" evidence="1">
    <location>
        <position position="61"/>
    </location>
</feature>
<keyword evidence="2" id="KW-1185">Reference proteome</keyword>
<dbReference type="GO" id="GO:0050998">
    <property type="term" value="F:nitric-oxide synthase binding"/>
    <property type="evidence" value="ECO:0007669"/>
    <property type="project" value="TreeGrafter"/>
</dbReference>
<sequence length="61" mass="7031">MPSRGRSKYNLVEDAYDTRIPLHSDEAFQHGINFQAKYIGTLDVPRPSSRVEIVAAMRRIR</sequence>
<name>A0A2G8JCF3_STIJA</name>
<evidence type="ECO:0000313" key="2">
    <source>
        <dbReference type="Proteomes" id="UP000230750"/>
    </source>
</evidence>
<comment type="caution">
    <text evidence="1">The sequence shown here is derived from an EMBL/GenBank/DDBJ whole genome shotgun (WGS) entry which is preliminary data.</text>
</comment>
<dbReference type="OrthoDB" id="10030336at2759"/>
<dbReference type="EMBL" id="MRZV01002566">
    <property type="protein sequence ID" value="PIK33428.1"/>
    <property type="molecule type" value="Genomic_DNA"/>
</dbReference>
<dbReference type="InterPro" id="IPR011993">
    <property type="entry name" value="PH-like_dom_sf"/>
</dbReference>
<protein>
    <submittedName>
        <fullName evidence="1">Putative carboxyl-terminal PDZ ligand of neuronal nitric oxide synthase protein</fullName>
    </submittedName>
</protein>
<evidence type="ECO:0000313" key="1">
    <source>
        <dbReference type="EMBL" id="PIK33428.1"/>
    </source>
</evidence>
<dbReference type="Proteomes" id="UP000230750">
    <property type="component" value="Unassembled WGS sequence"/>
</dbReference>
<dbReference type="PANTHER" id="PTHR11232:SF17">
    <property type="entry name" value="CAPON-LIKE PROTEIN"/>
    <property type="match status" value="1"/>
</dbReference>